<keyword evidence="10 13" id="KW-0406">Ion transport</keyword>
<keyword evidence="4 13" id="KW-0633">Potassium transport</keyword>
<keyword evidence="7 13" id="KW-0851">Voltage-gated channel</keyword>
<keyword evidence="8 13" id="KW-0630">Potassium</keyword>
<evidence type="ECO:0000256" key="5">
    <source>
        <dbReference type="ARBA" id="ARBA00022692"/>
    </source>
</evidence>
<accession>A0A8S9SC67</accession>
<dbReference type="PRINTS" id="PR01463">
    <property type="entry name" value="EAGCHANLFMLY"/>
</dbReference>
<dbReference type="Proteomes" id="UP000712600">
    <property type="component" value="Unassembled WGS sequence"/>
</dbReference>
<feature type="domain" description="Cyclic nucleotide-binding" evidence="15">
    <location>
        <begin position="526"/>
        <end position="628"/>
    </location>
</feature>
<dbReference type="GO" id="GO:0005249">
    <property type="term" value="F:voltage-gated potassium channel activity"/>
    <property type="evidence" value="ECO:0007669"/>
    <property type="project" value="UniProtKB-UniRule"/>
</dbReference>
<keyword evidence="3 13" id="KW-0813">Transport</keyword>
<dbReference type="PANTHER" id="PTHR45743:SF6">
    <property type="entry name" value="POTASSIUM CHANNEL KAT2"/>
    <property type="match status" value="1"/>
</dbReference>
<evidence type="ECO:0000256" key="12">
    <source>
        <dbReference type="ARBA" id="ARBA00023303"/>
    </source>
</evidence>
<proteinExistence type="inferred from homology"/>
<dbReference type="FunFam" id="2.60.120.10:FF:000074">
    <property type="entry name" value="Potassium channel KAT2"/>
    <property type="match status" value="1"/>
</dbReference>
<dbReference type="SUPFAM" id="SSF51206">
    <property type="entry name" value="cAMP-binding domain-like"/>
    <property type="match status" value="1"/>
</dbReference>
<feature type="transmembrane region" description="Helical" evidence="13">
    <location>
        <begin position="427"/>
        <end position="449"/>
    </location>
</feature>
<dbReference type="InterPro" id="IPR018490">
    <property type="entry name" value="cNMP-bd_dom_sf"/>
</dbReference>
<dbReference type="Gene3D" id="1.10.287.630">
    <property type="entry name" value="Helix hairpin bin"/>
    <property type="match status" value="1"/>
</dbReference>
<keyword evidence="5 13" id="KW-0812">Transmembrane</keyword>
<comment type="function">
    <text evidence="13">Potassium channel.</text>
</comment>
<dbReference type="FunFam" id="1.10.287.70:FF:000123">
    <property type="entry name" value="Potassium channel KAT3"/>
    <property type="match status" value="1"/>
</dbReference>
<sequence>MSISCTRNFFERFCVEGYNMDARKHSSFLSADLLPSLGARINQSTKLRKHIISPFDPRFRAWEMWLVILVIYSAWICPFEFAFITYKKDALFIVDNIVNGFFAIDIVLTFFVAYLDSHSYLLVDNPKKIAIRYLSTWFAFDVCSTAPFQSLSLLFNYNGSEIGFRVLSMLRLWRLRRVSSLFARLEKDIRFNYFWTRCTKLISVTLFAVHCAGCFNYLIAEQYPDPTKTWIGAVYPNFKEASLWSRYVTALYWSITTLTTTGYGDLHAENPREMLFDVFYMLFNLGFTSYLIGNMTNLVVHWTSRTRTFRDTVRAASEFASRNQLPPNIQDQMLEKDIRFNYFWTRCTKLISVTLFAVHCAGCFNYLIAEQYPDPTKTWIGAVYPNFKEASLWSRYVTALYWSITTLTTTGYGDLHAENPREMLFDVFYMLFNLGFTSYLIGNMTNLVVHWTSRTRTFRDTVRAASEFASRNQLPPNIQDQMLSHICLKFKTEGLKQQETLNSLPKAIRSSIANYLFLHILQKVYLFEGVSRNFLFQLVSDIDAEYFPPREDVILQNESPTELYILVSGAVDFTAYIDGENQVQDKAVVGDAFGEIGVLCSTPQPFTVRTTELSQILRISKKSLMSAMRAHIEDGGIIMNNLFMKLRGQQSIAIDDANNQPDFLLQEWLGGGPKRGEGNASGQGKGHKYLQINDSESIDLESTRRTQEHRIEIEEGEKANKDVNGKSCSHADLTSFKFPSPETYPYCKFSKQEAAKPEDRRVTIHLKSQGKDLSKLIILPAFMEELMRLAGEKFGERSFTMVTSAENAEIDDVNVIRDGDHLYFYNNELESINM</sequence>
<evidence type="ECO:0000256" key="7">
    <source>
        <dbReference type="ARBA" id="ARBA00022882"/>
    </source>
</evidence>
<dbReference type="SMART" id="SM00100">
    <property type="entry name" value="cNMP"/>
    <property type="match status" value="1"/>
</dbReference>
<gene>
    <name evidence="17" type="ORF">F2Q69_00033416</name>
</gene>
<dbReference type="GO" id="GO:0034702">
    <property type="term" value="C:monoatomic ion channel complex"/>
    <property type="evidence" value="ECO:0007669"/>
    <property type="project" value="UniProtKB-KW"/>
</dbReference>
<reference evidence="17" key="1">
    <citation type="submission" date="2019-12" db="EMBL/GenBank/DDBJ databases">
        <title>Genome sequencing and annotation of Brassica cretica.</title>
        <authorList>
            <person name="Studholme D.J."/>
            <person name="Sarris P."/>
        </authorList>
    </citation>
    <scope>NUCLEOTIDE SEQUENCE</scope>
    <source>
        <strain evidence="17">PFS-109/04</strain>
        <tissue evidence="17">Leaf</tissue>
    </source>
</reference>
<dbReference type="PROSITE" id="PS51490">
    <property type="entry name" value="KHA"/>
    <property type="match status" value="1"/>
</dbReference>
<evidence type="ECO:0000256" key="9">
    <source>
        <dbReference type="ARBA" id="ARBA00022989"/>
    </source>
</evidence>
<dbReference type="Gene3D" id="2.60.120.10">
    <property type="entry name" value="Jelly Rolls"/>
    <property type="match status" value="1"/>
</dbReference>
<dbReference type="PROSITE" id="PS50042">
    <property type="entry name" value="CNMP_BINDING_3"/>
    <property type="match status" value="1"/>
</dbReference>
<keyword evidence="11 13" id="KW-0472">Membrane</keyword>
<dbReference type="Pfam" id="PF11834">
    <property type="entry name" value="KHA"/>
    <property type="match status" value="1"/>
</dbReference>
<feature type="transmembrane region" description="Helical" evidence="13">
    <location>
        <begin position="194"/>
        <end position="219"/>
    </location>
</feature>
<evidence type="ECO:0000256" key="13">
    <source>
        <dbReference type="RuleBase" id="RU369015"/>
    </source>
</evidence>
<dbReference type="InterPro" id="IPR014710">
    <property type="entry name" value="RmlC-like_jellyroll"/>
</dbReference>
<dbReference type="EMBL" id="QGKX02000004">
    <property type="protein sequence ID" value="KAF3598444.1"/>
    <property type="molecule type" value="Genomic_DNA"/>
</dbReference>
<protein>
    <recommendedName>
        <fullName evidence="13">Potassium channel</fullName>
    </recommendedName>
</protein>
<evidence type="ECO:0000259" key="16">
    <source>
        <dbReference type="PROSITE" id="PS51490"/>
    </source>
</evidence>
<dbReference type="InterPro" id="IPR005821">
    <property type="entry name" value="Ion_trans_dom"/>
</dbReference>
<evidence type="ECO:0000259" key="15">
    <source>
        <dbReference type="PROSITE" id="PS50042"/>
    </source>
</evidence>
<evidence type="ECO:0000256" key="3">
    <source>
        <dbReference type="ARBA" id="ARBA00022448"/>
    </source>
</evidence>
<comment type="similarity">
    <text evidence="2 13">Belongs to the potassium channel family. Plant (TC 1.A.1.4) subfamily.</text>
</comment>
<organism evidence="17 18">
    <name type="scientific">Brassica cretica</name>
    <name type="common">Mustard</name>
    <dbReference type="NCBI Taxonomy" id="69181"/>
    <lineage>
        <taxon>Eukaryota</taxon>
        <taxon>Viridiplantae</taxon>
        <taxon>Streptophyta</taxon>
        <taxon>Embryophyta</taxon>
        <taxon>Tracheophyta</taxon>
        <taxon>Spermatophyta</taxon>
        <taxon>Magnoliopsida</taxon>
        <taxon>eudicotyledons</taxon>
        <taxon>Gunneridae</taxon>
        <taxon>Pentapetalae</taxon>
        <taxon>rosids</taxon>
        <taxon>malvids</taxon>
        <taxon>Brassicales</taxon>
        <taxon>Brassicaceae</taxon>
        <taxon>Brassiceae</taxon>
        <taxon>Brassica</taxon>
    </lineage>
</organism>
<comment type="caution">
    <text evidence="17">The sequence shown here is derived from an EMBL/GenBank/DDBJ whole genome shotgun (WGS) entry which is preliminary data.</text>
</comment>
<dbReference type="Pfam" id="PF00027">
    <property type="entry name" value="cNMP_binding"/>
    <property type="match status" value="1"/>
</dbReference>
<evidence type="ECO:0000256" key="1">
    <source>
        <dbReference type="ARBA" id="ARBA00004141"/>
    </source>
</evidence>
<feature type="transmembrane region" description="Helical" evidence="13">
    <location>
        <begin position="278"/>
        <end position="300"/>
    </location>
</feature>
<dbReference type="InterPro" id="IPR000595">
    <property type="entry name" value="cNMP-bd_dom"/>
</dbReference>
<evidence type="ECO:0000256" key="4">
    <source>
        <dbReference type="ARBA" id="ARBA00022538"/>
    </source>
</evidence>
<feature type="compositionally biased region" description="Gly residues" evidence="14">
    <location>
        <begin position="670"/>
        <end position="684"/>
    </location>
</feature>
<evidence type="ECO:0000256" key="6">
    <source>
        <dbReference type="ARBA" id="ARBA00022826"/>
    </source>
</evidence>
<comment type="domain">
    <text evidence="13">The KHA domain (rich in hydrophobic and acidic residues) present in the C-terminal part is likely to be important for tetramerization.</text>
</comment>
<evidence type="ECO:0000256" key="14">
    <source>
        <dbReference type="SAM" id="MobiDB-lite"/>
    </source>
</evidence>
<dbReference type="InterPro" id="IPR003938">
    <property type="entry name" value="K_chnl_volt-dep_EAG/ELK/ERG"/>
</dbReference>
<feature type="region of interest" description="Disordered" evidence="14">
    <location>
        <begin position="670"/>
        <end position="693"/>
    </location>
</feature>
<evidence type="ECO:0000313" key="17">
    <source>
        <dbReference type="EMBL" id="KAF3598444.1"/>
    </source>
</evidence>
<keyword evidence="6 13" id="KW-0631">Potassium channel</keyword>
<dbReference type="Gene3D" id="1.10.287.70">
    <property type="match status" value="2"/>
</dbReference>
<evidence type="ECO:0000313" key="18">
    <source>
        <dbReference type="Proteomes" id="UP000712600"/>
    </source>
</evidence>
<dbReference type="PANTHER" id="PTHR45743">
    <property type="entry name" value="POTASSIUM CHANNEL AKT1"/>
    <property type="match status" value="1"/>
</dbReference>
<feature type="domain" description="KHA" evidence="16">
    <location>
        <begin position="761"/>
        <end position="834"/>
    </location>
</feature>
<feature type="transmembrane region" description="Helical" evidence="13">
    <location>
        <begin position="96"/>
        <end position="115"/>
    </location>
</feature>
<comment type="subcellular location">
    <subcellularLocation>
        <location evidence="1 13">Membrane</location>
        <topology evidence="1 13">Multi-pass membrane protein</topology>
    </subcellularLocation>
</comment>
<dbReference type="AlphaFoldDB" id="A0A8S9SC67"/>
<dbReference type="InterPro" id="IPR045319">
    <property type="entry name" value="KAT/AKT"/>
</dbReference>
<dbReference type="CDD" id="cd00038">
    <property type="entry name" value="CAP_ED"/>
    <property type="match status" value="1"/>
</dbReference>
<comment type="domain">
    <text evidence="13">The segment S4 is probably the voltage-sensor and is characterized by a series of positively charged amino acids. The pore-forming region H5 is enclosed by the transmembrane segments S5 and S6 in the Shaker-type (1P/6TM) and contains the GYGD signature motif which seems to be involved in potassium selectivity.</text>
</comment>
<evidence type="ECO:0000256" key="11">
    <source>
        <dbReference type="ARBA" id="ARBA00023136"/>
    </source>
</evidence>
<feature type="transmembrane region" description="Helical" evidence="13">
    <location>
        <begin position="64"/>
        <end position="84"/>
    </location>
</feature>
<evidence type="ECO:0000256" key="8">
    <source>
        <dbReference type="ARBA" id="ARBA00022958"/>
    </source>
</evidence>
<keyword evidence="9 13" id="KW-1133">Transmembrane helix</keyword>
<comment type="subunit">
    <text evidence="13">The potassium channel is composed of a homo- or heterotetrameric complex of pore-forming subunits.</text>
</comment>
<evidence type="ECO:0000256" key="2">
    <source>
        <dbReference type="ARBA" id="ARBA00007929"/>
    </source>
</evidence>
<dbReference type="SUPFAM" id="SSF81324">
    <property type="entry name" value="Voltage-gated potassium channels"/>
    <property type="match status" value="2"/>
</dbReference>
<keyword evidence="12 13" id="KW-0407">Ion channel</keyword>
<evidence type="ECO:0000256" key="10">
    <source>
        <dbReference type="ARBA" id="ARBA00023065"/>
    </source>
</evidence>
<dbReference type="Pfam" id="PF00520">
    <property type="entry name" value="Ion_trans"/>
    <property type="match status" value="2"/>
</dbReference>
<feature type="transmembrane region" description="Helical" evidence="13">
    <location>
        <begin position="350"/>
        <end position="369"/>
    </location>
</feature>
<name>A0A8S9SC67_BRACR</name>
<dbReference type="InterPro" id="IPR021789">
    <property type="entry name" value="KHA_dom"/>
</dbReference>